<evidence type="ECO:0000313" key="2">
    <source>
        <dbReference type="EMBL" id="MQY10703.1"/>
    </source>
</evidence>
<feature type="signal peptide" evidence="1">
    <location>
        <begin position="1"/>
        <end position="27"/>
    </location>
</feature>
<organism evidence="2 3">
    <name type="scientific">Streptomyces smaragdinus</name>
    <dbReference type="NCBI Taxonomy" id="2585196"/>
    <lineage>
        <taxon>Bacteria</taxon>
        <taxon>Bacillati</taxon>
        <taxon>Actinomycetota</taxon>
        <taxon>Actinomycetes</taxon>
        <taxon>Kitasatosporales</taxon>
        <taxon>Streptomycetaceae</taxon>
        <taxon>Streptomyces</taxon>
    </lineage>
</organism>
<dbReference type="OrthoDB" id="508725at85011"/>
<evidence type="ECO:0008006" key="4">
    <source>
        <dbReference type="Google" id="ProtNLM"/>
    </source>
</evidence>
<accession>A0A7K0CBE8</accession>
<gene>
    <name evidence="2" type="ORF">SRB5_08160</name>
</gene>
<dbReference type="AlphaFoldDB" id="A0A7K0CBE8"/>
<dbReference type="Proteomes" id="UP000466345">
    <property type="component" value="Unassembled WGS sequence"/>
</dbReference>
<dbReference type="PROSITE" id="PS51257">
    <property type="entry name" value="PROKAR_LIPOPROTEIN"/>
    <property type="match status" value="1"/>
</dbReference>
<sequence length="161" mass="16599">MGAGRRTARILAALVICTVTGAAGACADGGGGGGDGSFELQDKWDGMLTNAVRAKPAACTVGVGAGCEAHAAAIDAVAGKVLADVRARPDKDRYQAAIDAATTITGQYDDYFGRMCATVPEVTFTPEETQKFIDCTNLYTSIVTGVNDLRFGLRPSDESDA</sequence>
<name>A0A7K0CBE8_9ACTN</name>
<keyword evidence="1" id="KW-0732">Signal</keyword>
<feature type="chain" id="PRO_5029459758" description="Lipoprotein" evidence="1">
    <location>
        <begin position="28"/>
        <end position="161"/>
    </location>
</feature>
<evidence type="ECO:0000313" key="3">
    <source>
        <dbReference type="Proteomes" id="UP000466345"/>
    </source>
</evidence>
<proteinExistence type="predicted"/>
<comment type="caution">
    <text evidence="2">The sequence shown here is derived from an EMBL/GenBank/DDBJ whole genome shotgun (WGS) entry which is preliminary data.</text>
</comment>
<reference evidence="2 3" key="1">
    <citation type="submission" date="2019-10" db="EMBL/GenBank/DDBJ databases">
        <title>Streptomyces smaragdinus sp. nov. and Streptomyces fabii sp. nov., isolated from the gut of fungus growing-termite Macrotermes natalensis.</title>
        <authorList>
            <person name="Schwitalla J."/>
            <person name="Benndorf R."/>
            <person name="Martin K."/>
            <person name="De Beer W."/>
            <person name="Kaster A.-K."/>
            <person name="Vollmers J."/>
            <person name="Poulsen M."/>
            <person name="Beemelmanns C."/>
        </authorList>
    </citation>
    <scope>NUCLEOTIDE SEQUENCE [LARGE SCALE GENOMIC DNA]</scope>
    <source>
        <strain evidence="2 3">RB5</strain>
    </source>
</reference>
<dbReference type="EMBL" id="WEGJ01000002">
    <property type="protein sequence ID" value="MQY10703.1"/>
    <property type="molecule type" value="Genomic_DNA"/>
</dbReference>
<protein>
    <recommendedName>
        <fullName evidence="4">Lipoprotein</fullName>
    </recommendedName>
</protein>
<dbReference type="RefSeq" id="WP_153450054.1">
    <property type="nucleotide sequence ID" value="NZ_WEGJ01000002.1"/>
</dbReference>
<evidence type="ECO:0000256" key="1">
    <source>
        <dbReference type="SAM" id="SignalP"/>
    </source>
</evidence>
<keyword evidence="3" id="KW-1185">Reference proteome</keyword>